<accession>A0A650CK81</accession>
<protein>
    <submittedName>
        <fullName evidence="4">CRISPR system precrRNA processing endoribonuclease RAMP protein Cas6</fullName>
    </submittedName>
    <submittedName>
        <fullName evidence="3">CRISPR-associated endoribonuclease Cas6</fullName>
    </submittedName>
</protein>
<dbReference type="Proteomes" id="UP000582213">
    <property type="component" value="Unassembled WGS sequence"/>
</dbReference>
<evidence type="ECO:0000259" key="2">
    <source>
        <dbReference type="Pfam" id="PF17952"/>
    </source>
</evidence>
<evidence type="ECO:0000313" key="6">
    <source>
        <dbReference type="Proteomes" id="UP000582213"/>
    </source>
</evidence>
<reference evidence="4 5" key="1">
    <citation type="submission" date="2019-10" db="EMBL/GenBank/DDBJ databases">
        <title>Genome Sequences from Six Type Strain Members of the Archaeal Family Sulfolobaceae: Acidianus ambivalens, Acidianus infernus, Metallosphaera prunae, Stygiolobus azoricus, Sulfolobus metallicus, and Sulfurisphaera ohwakuensis.</title>
        <authorList>
            <person name="Counts J.A."/>
            <person name="Kelly R.M."/>
        </authorList>
    </citation>
    <scope>NUCLEOTIDE SEQUENCE [LARGE SCALE GENOMIC DNA]</scope>
    <source>
        <strain evidence="4 5">TA-1</strain>
    </source>
</reference>
<dbReference type="InterPro" id="IPR019267">
    <property type="entry name" value="CRISPR-assoc_Cas6_C"/>
</dbReference>
<dbReference type="Proteomes" id="UP000427373">
    <property type="component" value="Chromosome"/>
</dbReference>
<dbReference type="AlphaFoldDB" id="A0A650CK81"/>
<dbReference type="OrthoDB" id="34699at2157"/>
<dbReference type="Pfam" id="PF17952">
    <property type="entry name" value="Cas6_N"/>
    <property type="match status" value="1"/>
</dbReference>
<sequence>MVEFFSEKIVKVEFSAIPERDVILPPLSSKVVKNLILSSKLLPSISNLVKSGMKNKPIFISNLGKNGFRLFSTGKPVSVKAGEILNFFISFPYYDGFFTELSSGSFETGYGKFFIELQQLEVIELSSIKGVSEGNFYVKFVTPALLSSKVLLPPSLKEKYKNVNPGYSLIPSVGLIVSYAYRAYRALYGNTSNIELDLKSFRLGVLSNSLSRVIGYKLKPLTVVIGNDDKGRLRTSRGFVGWMEFDIPYKKLKKAISKYLTVASYLGIGKSRGIGLGEVVVKMKSYSETSET</sequence>
<keyword evidence="5" id="KW-1185">Reference proteome</keyword>
<feature type="domain" description="Cas6 N-terminal" evidence="2">
    <location>
        <begin position="10"/>
        <end position="123"/>
    </location>
</feature>
<dbReference type="Pfam" id="PF10040">
    <property type="entry name" value="CRISPR_Cas6"/>
    <property type="match status" value="1"/>
</dbReference>
<dbReference type="Gene3D" id="3.30.70.1900">
    <property type="match status" value="1"/>
</dbReference>
<dbReference type="GeneID" id="42802463"/>
<name>A0A650CK81_SULOH</name>
<evidence type="ECO:0000259" key="1">
    <source>
        <dbReference type="Pfam" id="PF10040"/>
    </source>
</evidence>
<reference evidence="3 6" key="2">
    <citation type="submission" date="2020-08" db="EMBL/GenBank/DDBJ databases">
        <title>Genomic Encyclopedia of Type Strains, Phase IV (KMG-IV): sequencing the most valuable type-strain genomes for metagenomic binning, comparative biology and taxonomic classification.</title>
        <authorList>
            <person name="Goeker M."/>
        </authorList>
    </citation>
    <scope>NUCLEOTIDE SEQUENCE [LARGE SCALE GENOMIC DNA]</scope>
    <source>
        <strain evidence="3 6">DSM 12421</strain>
    </source>
</reference>
<dbReference type="EMBL" id="CP045484">
    <property type="protein sequence ID" value="QGR18250.1"/>
    <property type="molecule type" value="Genomic_DNA"/>
</dbReference>
<dbReference type="Gene3D" id="2.40.30.310">
    <property type="match status" value="1"/>
</dbReference>
<gene>
    <name evidence="4" type="ORF">D1869_14420</name>
    <name evidence="3" type="ORF">HNQ62_002563</name>
</gene>
<feature type="domain" description="CRISPR-associated protein Cas6 C-terminal" evidence="1">
    <location>
        <begin position="138"/>
        <end position="279"/>
    </location>
</feature>
<evidence type="ECO:0000313" key="5">
    <source>
        <dbReference type="Proteomes" id="UP000427373"/>
    </source>
</evidence>
<organism evidence="4 5">
    <name type="scientific">Sulfurisphaera ohwakuensis</name>
    <dbReference type="NCBI Taxonomy" id="69656"/>
    <lineage>
        <taxon>Archaea</taxon>
        <taxon>Thermoproteota</taxon>
        <taxon>Thermoprotei</taxon>
        <taxon>Sulfolobales</taxon>
        <taxon>Sulfolobaceae</taxon>
        <taxon>Sulfurisphaera</taxon>
    </lineage>
</organism>
<dbReference type="RefSeq" id="WP_156015740.1">
    <property type="nucleotide sequence ID" value="NZ_CP045484.1"/>
</dbReference>
<dbReference type="KEGG" id="soh:D1869_14420"/>
<dbReference type="InterPro" id="IPR041165">
    <property type="entry name" value="Cas6_N_arch"/>
</dbReference>
<evidence type="ECO:0000313" key="3">
    <source>
        <dbReference type="EMBL" id="MBB5254789.1"/>
    </source>
</evidence>
<proteinExistence type="predicted"/>
<dbReference type="EMBL" id="JACHFY010000024">
    <property type="protein sequence ID" value="MBB5254789.1"/>
    <property type="molecule type" value="Genomic_DNA"/>
</dbReference>
<evidence type="ECO:0000313" key="4">
    <source>
        <dbReference type="EMBL" id="QGR18250.1"/>
    </source>
</evidence>